<protein>
    <submittedName>
        <fullName evidence="1">Uncharacterized protein</fullName>
    </submittedName>
</protein>
<dbReference type="AlphaFoldDB" id="A0A832T2G7"/>
<organism evidence="1 2">
    <name type="scientific">Pyrobaculum aerophilum</name>
    <dbReference type="NCBI Taxonomy" id="13773"/>
    <lineage>
        <taxon>Archaea</taxon>
        <taxon>Thermoproteota</taxon>
        <taxon>Thermoprotei</taxon>
        <taxon>Thermoproteales</taxon>
        <taxon>Thermoproteaceae</taxon>
        <taxon>Pyrobaculum</taxon>
    </lineage>
</organism>
<reference evidence="1" key="1">
    <citation type="journal article" date="2020" name="bioRxiv">
        <title>A rank-normalized archaeal taxonomy based on genome phylogeny resolves widespread incomplete and uneven classifications.</title>
        <authorList>
            <person name="Rinke C."/>
            <person name="Chuvochina M."/>
            <person name="Mussig A.J."/>
            <person name="Chaumeil P.-A."/>
            <person name="Waite D.W."/>
            <person name="Whitman W.B."/>
            <person name="Parks D.H."/>
            <person name="Hugenholtz P."/>
        </authorList>
    </citation>
    <scope>NUCLEOTIDE SEQUENCE</scope>
    <source>
        <strain evidence="1">UBA8839</strain>
    </source>
</reference>
<evidence type="ECO:0000313" key="2">
    <source>
        <dbReference type="Proteomes" id="UP000651120"/>
    </source>
</evidence>
<evidence type="ECO:0000313" key="1">
    <source>
        <dbReference type="EMBL" id="HII47315.1"/>
    </source>
</evidence>
<name>A0A832T2G7_9CREN</name>
<dbReference type="EMBL" id="DUJP01000028">
    <property type="protein sequence ID" value="HII47315.1"/>
    <property type="molecule type" value="Genomic_DNA"/>
</dbReference>
<sequence>MVLADIFASAQGNAVTLHPGEVAKEAQIPPFIVGEIFRVLSQKGYMECWRLSHKKLKCTVRRTSPLWTSDKEAILAILQQL</sequence>
<dbReference type="Proteomes" id="UP000651120">
    <property type="component" value="Unassembled WGS sequence"/>
</dbReference>
<proteinExistence type="predicted"/>
<gene>
    <name evidence="1" type="ORF">HA333_07700</name>
</gene>
<comment type="caution">
    <text evidence="1">The sequence shown here is derived from an EMBL/GenBank/DDBJ whole genome shotgun (WGS) entry which is preliminary data.</text>
</comment>
<accession>A0A832T2G7</accession>